<dbReference type="InterPro" id="IPR036388">
    <property type="entry name" value="WH-like_DNA-bd_sf"/>
</dbReference>
<feature type="coiled-coil region" evidence="1">
    <location>
        <begin position="641"/>
        <end position="668"/>
    </location>
</feature>
<evidence type="ECO:0000256" key="1">
    <source>
        <dbReference type="SAM" id="Coils"/>
    </source>
</evidence>
<reference evidence="3 4" key="1">
    <citation type="submission" date="2020-08" db="EMBL/GenBank/DDBJ databases">
        <authorList>
            <person name="Newling K."/>
            <person name="Davey J."/>
            <person name="Forrester S."/>
        </authorList>
    </citation>
    <scope>NUCLEOTIDE SEQUENCE [LARGE SCALE GENOMIC DNA]</scope>
    <source>
        <strain evidence="4">Crithidia deanei Carvalho (ATCC PRA-265)</strain>
    </source>
</reference>
<name>A0A7G2CDB7_9TRYP</name>
<dbReference type="Proteomes" id="UP000515908">
    <property type="component" value="Chromosome 08"/>
</dbReference>
<evidence type="ECO:0000313" key="4">
    <source>
        <dbReference type="Proteomes" id="UP000515908"/>
    </source>
</evidence>
<evidence type="ECO:0008006" key="5">
    <source>
        <dbReference type="Google" id="ProtNLM"/>
    </source>
</evidence>
<dbReference type="InterPro" id="IPR027417">
    <property type="entry name" value="P-loop_NTPase"/>
</dbReference>
<dbReference type="AlphaFoldDB" id="A0A7G2CDB7"/>
<accession>A0A7G2CDB7</accession>
<dbReference type="EMBL" id="LR877152">
    <property type="protein sequence ID" value="CAD2217011.1"/>
    <property type="molecule type" value="Genomic_DNA"/>
</dbReference>
<dbReference type="InterPro" id="IPR011993">
    <property type="entry name" value="PH-like_dom_sf"/>
</dbReference>
<dbReference type="Gene3D" id="2.30.29.30">
    <property type="entry name" value="Pleckstrin-homology domain (PH domain)/Phosphotyrosine-binding domain (PTB)"/>
    <property type="match status" value="1"/>
</dbReference>
<evidence type="ECO:0000313" key="3">
    <source>
        <dbReference type="EMBL" id="CAD2217011.1"/>
    </source>
</evidence>
<keyword evidence="4" id="KW-1185">Reference proteome</keyword>
<dbReference type="VEuPathDB" id="TriTrypDB:ADEAN_000448900"/>
<evidence type="ECO:0000256" key="2">
    <source>
        <dbReference type="SAM" id="MobiDB-lite"/>
    </source>
</evidence>
<dbReference type="SUPFAM" id="SSF52540">
    <property type="entry name" value="P-loop containing nucleoside triphosphate hydrolases"/>
    <property type="match status" value="1"/>
</dbReference>
<sequence>MQADIVLCVHDDDLSSGIEKCVTCGEGEVKFHTPKKYRNVGFPVNEATFTADYILPNPSANAVYKTVLSKVASDFLSSRQNTVVYGYGVRSCPKRQLMLGDKSGLGYAAKIINSVVTSGKGIFILSAYVMGHTEKLTDLINIGNASGELVDSVKEGPRARMIERIRANSTESVENAMARIVQNYEHVFAAVLPQKQSSQDFDTLPPFNGDSVVLQLHRYETEDDYRDYRETNSLTFVALGDCERPVYCGVNSAQQLLYEKTQRVLLSAAGIISAIKCNRLRIPFGKSKLSQVLKRCYNAERGYTPAAGNAPTKTVFLIHGFSDGKWTEETYHNLSMIQRISNSIGSAGIGSLLRDLSVDKWRLDQDTNDLKEELAVARAVFDYKPKIYDSSRPIADIREEEAKYVSLIQAKREEARGKQIALIKERMKTEAARMIREQESNSGTTLADLEKTLEAKKADNAALQADRDNRAREYEQSLEKIRNKKKEEEETARNLKDEMEELEKELDNRRGKVQAKQKQLDLLKLDKAKAREAVLKEQASAQAARKNILEERRSQREQWVNQIKDINNKVLEQINSLATERKLTGEQVTSKEEAAEAAVKEDIQTINDYLPKLVSLEDTPVNPVETEKIRRQFDDVFAQEKQNYLKKIDDEKVRKEKLEKGLEAYRNRVLEVAQSKKKENLQDAMRKEQHLNTLVDQVLTFLRNGLKMTKVSSKGNLRQRFYFISEDGKRIHSCELDNQGAPINRKSPPVTIWTKDIKKIVLGCYTSSFLNYASEQLLSKSRQEMVSDQGTYSPKVTQNITPASLGAYNYRSFALLLSGGKSLEVVCDTDTDFEAWIVGLKRILNIRTGTEVTIDGRLNKGTSDSLGEIKYGGKLDIRQFTGFISLSSEEGDFCSEYHIPPALFLRLKQELIDKSHTGPITLYDVRVCSGMDLIRSSFLYDHLVQTQQIPLFL</sequence>
<organism evidence="3 4">
    <name type="scientific">Angomonas deanei</name>
    <dbReference type="NCBI Taxonomy" id="59799"/>
    <lineage>
        <taxon>Eukaryota</taxon>
        <taxon>Discoba</taxon>
        <taxon>Euglenozoa</taxon>
        <taxon>Kinetoplastea</taxon>
        <taxon>Metakinetoplastina</taxon>
        <taxon>Trypanosomatida</taxon>
        <taxon>Trypanosomatidae</taxon>
        <taxon>Strigomonadinae</taxon>
        <taxon>Angomonas</taxon>
    </lineage>
</organism>
<feature type="region of interest" description="Disordered" evidence="2">
    <location>
        <begin position="458"/>
        <end position="478"/>
    </location>
</feature>
<dbReference type="Gene3D" id="1.10.10.10">
    <property type="entry name" value="Winged helix-like DNA-binding domain superfamily/Winged helix DNA-binding domain"/>
    <property type="match status" value="1"/>
</dbReference>
<protein>
    <recommendedName>
        <fullName evidence="5">PH domain-containing protein</fullName>
    </recommendedName>
</protein>
<keyword evidence="1" id="KW-0175">Coiled coil</keyword>
<dbReference type="InterPro" id="IPR009057">
    <property type="entry name" value="Homeodomain-like_sf"/>
</dbReference>
<dbReference type="SUPFAM" id="SSF50729">
    <property type="entry name" value="PH domain-like"/>
    <property type="match status" value="1"/>
</dbReference>
<gene>
    <name evidence="3" type="ORF">ADEAN_000448900</name>
</gene>
<proteinExistence type="predicted"/>
<dbReference type="SUPFAM" id="SSF46689">
    <property type="entry name" value="Homeodomain-like"/>
    <property type="match status" value="1"/>
</dbReference>
<dbReference type="Gene3D" id="3.40.850.10">
    <property type="entry name" value="Kinesin motor domain"/>
    <property type="match status" value="1"/>
</dbReference>
<dbReference type="InterPro" id="IPR036961">
    <property type="entry name" value="Kinesin_motor_dom_sf"/>
</dbReference>